<keyword evidence="1" id="KW-1133">Transmembrane helix</keyword>
<dbReference type="EMBL" id="VYUY01000018">
    <property type="protein sequence ID" value="KAA9131227.1"/>
    <property type="molecule type" value="Genomic_DNA"/>
</dbReference>
<dbReference type="Proteomes" id="UP000326838">
    <property type="component" value="Unassembled WGS sequence"/>
</dbReference>
<organism evidence="2 3">
    <name type="scientific">Microbacterium caowuchunii</name>
    <dbReference type="NCBI Taxonomy" id="2614638"/>
    <lineage>
        <taxon>Bacteria</taxon>
        <taxon>Bacillati</taxon>
        <taxon>Actinomycetota</taxon>
        <taxon>Actinomycetes</taxon>
        <taxon>Micrococcales</taxon>
        <taxon>Microbacteriaceae</taxon>
        <taxon>Microbacterium</taxon>
    </lineage>
</organism>
<dbReference type="AlphaFoldDB" id="A0A5N0TAR6"/>
<keyword evidence="1" id="KW-0812">Transmembrane</keyword>
<gene>
    <name evidence="2" type="ORF">F6B40_13140</name>
</gene>
<accession>A0A5N0TAR6</accession>
<evidence type="ECO:0000313" key="3">
    <source>
        <dbReference type="Proteomes" id="UP000326838"/>
    </source>
</evidence>
<keyword evidence="1" id="KW-0472">Membrane</keyword>
<dbReference type="RefSeq" id="WP_150894760.1">
    <property type="nucleotide sequence ID" value="NZ_VYUY01000018.1"/>
</dbReference>
<comment type="caution">
    <text evidence="2">The sequence shown here is derived from an EMBL/GenBank/DDBJ whole genome shotgun (WGS) entry which is preliminary data.</text>
</comment>
<evidence type="ECO:0000313" key="2">
    <source>
        <dbReference type="EMBL" id="KAA9131227.1"/>
    </source>
</evidence>
<feature type="transmembrane region" description="Helical" evidence="1">
    <location>
        <begin position="46"/>
        <end position="66"/>
    </location>
</feature>
<sequence length="140" mass="14877">MHAPDPRRPLVVTLAAVLVALSGGLNTVLGLLLLLSRYDVPADEVLTVSLVGVGILLFGLLTLAIASGIARASGLSRLLLTIYLAVQLALHTVTIFVSDVWDWSSIVQIILGVSVLVVVWSPPGSRYFGTHLPPRDPYEG</sequence>
<keyword evidence="3" id="KW-1185">Reference proteome</keyword>
<feature type="transmembrane region" description="Helical" evidence="1">
    <location>
        <begin position="103"/>
        <end position="121"/>
    </location>
</feature>
<evidence type="ECO:0000256" key="1">
    <source>
        <dbReference type="SAM" id="Phobius"/>
    </source>
</evidence>
<proteinExistence type="predicted"/>
<reference evidence="3" key="1">
    <citation type="submission" date="2019-09" db="EMBL/GenBank/DDBJ databases">
        <title>Mumia zhuanghuii sp. nov. isolated from the intestinal contents of plateau pika (Ochotona curzoniae) in the Qinghai-Tibet plateau of China.</title>
        <authorList>
            <person name="Tian Z."/>
        </authorList>
    </citation>
    <scope>NUCLEOTIDE SEQUENCE [LARGE SCALE GENOMIC DNA]</scope>
    <source>
        <strain evidence="3">L-033</strain>
    </source>
</reference>
<feature type="transmembrane region" description="Helical" evidence="1">
    <location>
        <begin position="78"/>
        <end position="97"/>
    </location>
</feature>
<protein>
    <submittedName>
        <fullName evidence="2">Uncharacterized protein</fullName>
    </submittedName>
</protein>
<name>A0A5N0TAR6_9MICO</name>